<evidence type="ECO:0000313" key="1">
    <source>
        <dbReference type="EMBL" id="QJB01335.1"/>
    </source>
</evidence>
<gene>
    <name evidence="1" type="ORF">MM171A00115_0088</name>
    <name evidence="2" type="ORF">MM171B00172_0061</name>
</gene>
<dbReference type="EMBL" id="MT143890">
    <property type="protein sequence ID" value="QJB04819.1"/>
    <property type="molecule type" value="Genomic_DNA"/>
</dbReference>
<proteinExistence type="predicted"/>
<reference evidence="2" key="1">
    <citation type="submission" date="2020-03" db="EMBL/GenBank/DDBJ databases">
        <title>The deep terrestrial virosphere.</title>
        <authorList>
            <person name="Holmfeldt K."/>
            <person name="Nilsson E."/>
            <person name="Simone D."/>
            <person name="Lopez-Fernandez M."/>
            <person name="Wu X."/>
            <person name="de Brujin I."/>
            <person name="Lundin D."/>
            <person name="Andersson A."/>
            <person name="Bertilsson S."/>
            <person name="Dopson M."/>
        </authorList>
    </citation>
    <scope>NUCLEOTIDE SEQUENCE</scope>
    <source>
        <strain evidence="1">MM171A00115</strain>
        <strain evidence="2">MM171B00172</strain>
    </source>
</reference>
<sequence>MAAHTNPNQLPRRFIKLPKVKDYTSLSTSEIYRRVADGRFPAQIYLGPKSVVWLESEVLDWCDAMIAERGEIA</sequence>
<evidence type="ECO:0000313" key="2">
    <source>
        <dbReference type="EMBL" id="QJB04819.1"/>
    </source>
</evidence>
<protein>
    <submittedName>
        <fullName evidence="2">Putative AlpA family regulatory protein</fullName>
    </submittedName>
</protein>
<dbReference type="PANTHER" id="PTHR36154">
    <property type="entry name" value="DNA-BINDING TRANSCRIPTIONAL ACTIVATOR ALPA"/>
    <property type="match status" value="1"/>
</dbReference>
<dbReference type="PANTHER" id="PTHR36154:SF1">
    <property type="entry name" value="DNA-BINDING TRANSCRIPTIONAL ACTIVATOR ALPA"/>
    <property type="match status" value="1"/>
</dbReference>
<organism evidence="2">
    <name type="scientific">viral metagenome</name>
    <dbReference type="NCBI Taxonomy" id="1070528"/>
    <lineage>
        <taxon>unclassified sequences</taxon>
        <taxon>metagenomes</taxon>
        <taxon>organismal metagenomes</taxon>
    </lineage>
</organism>
<dbReference type="InterPro" id="IPR052931">
    <property type="entry name" value="Prophage_regulatory_activator"/>
</dbReference>
<dbReference type="Pfam" id="PF05930">
    <property type="entry name" value="Phage_AlpA"/>
    <property type="match status" value="1"/>
</dbReference>
<dbReference type="EMBL" id="MT143707">
    <property type="protein sequence ID" value="QJB01335.1"/>
    <property type="molecule type" value="Genomic_DNA"/>
</dbReference>
<dbReference type="AlphaFoldDB" id="A0A6M3MHD4"/>
<dbReference type="Gene3D" id="1.10.238.160">
    <property type="match status" value="1"/>
</dbReference>
<name>A0A6M3MHD4_9ZZZZ</name>
<accession>A0A6M3MHD4</accession>
<dbReference type="InterPro" id="IPR010260">
    <property type="entry name" value="AlpA"/>
</dbReference>